<dbReference type="Proteomes" id="UP000198948">
    <property type="component" value="Unassembled WGS sequence"/>
</dbReference>
<organism evidence="2 3">
    <name type="scientific">Isobaculum melis</name>
    <dbReference type="NCBI Taxonomy" id="142588"/>
    <lineage>
        <taxon>Bacteria</taxon>
        <taxon>Bacillati</taxon>
        <taxon>Bacillota</taxon>
        <taxon>Bacilli</taxon>
        <taxon>Lactobacillales</taxon>
        <taxon>Carnobacteriaceae</taxon>
        <taxon>Isobaculum</taxon>
    </lineage>
</organism>
<dbReference type="STRING" id="142588.SAMN04488559_11569"/>
<evidence type="ECO:0000313" key="2">
    <source>
        <dbReference type="EMBL" id="SER99460.1"/>
    </source>
</evidence>
<keyword evidence="3" id="KW-1185">Reference proteome</keyword>
<dbReference type="InterPro" id="IPR025164">
    <property type="entry name" value="Toastrack_DUF4097"/>
</dbReference>
<dbReference type="AlphaFoldDB" id="A0A1H9TQ19"/>
<dbReference type="Pfam" id="PF13349">
    <property type="entry name" value="DUF4097"/>
    <property type="match status" value="1"/>
</dbReference>
<reference evidence="2 3" key="1">
    <citation type="submission" date="2016-10" db="EMBL/GenBank/DDBJ databases">
        <authorList>
            <person name="de Groot N.N."/>
        </authorList>
    </citation>
    <scope>NUCLEOTIDE SEQUENCE [LARGE SCALE GENOMIC DNA]</scope>
    <source>
        <strain evidence="2 3">DSM 13760</strain>
    </source>
</reference>
<dbReference type="EMBL" id="FOHA01000015">
    <property type="protein sequence ID" value="SER99460.1"/>
    <property type="molecule type" value="Genomic_DNA"/>
</dbReference>
<protein>
    <submittedName>
        <fullName evidence="2">Putative adhesin</fullName>
    </submittedName>
</protein>
<sequence length="303" mass="33620">MKKKKTSFIVSLAILLIIIGSVGVGLNFTKVRRDIQNYEETYETKNLDTLTLDIGNRGDTTIHYTNSDQIEVFLSGTDLERTPIKTNYSKDKVEMLVTSTPPGFFDQFDFEIDLLFMEFDFSPNVKVDIYLPKSIQNLEIKGTSANLIIDDELSMKQVKVVTNSGNVEISDLSTDKLSVKTTSGNIDLDDIIANKITFEARSGNIILEDLFGTVKGNVTSGNIYLSNNRLDQEIDFEATSGNIELSLDHEPKDATIEAKTSSGYIQLDNMDNVSQKTFGKGSAKIKLRTSSGNISFSVDDDDD</sequence>
<accession>A0A1H9TQ19</accession>
<dbReference type="OrthoDB" id="2588856at2"/>
<gene>
    <name evidence="2" type="ORF">SAMN04488559_11569</name>
</gene>
<name>A0A1H9TQ19_9LACT</name>
<proteinExistence type="predicted"/>
<evidence type="ECO:0000259" key="1">
    <source>
        <dbReference type="Pfam" id="PF13349"/>
    </source>
</evidence>
<evidence type="ECO:0000313" key="3">
    <source>
        <dbReference type="Proteomes" id="UP000198948"/>
    </source>
</evidence>
<feature type="domain" description="DUF4097" evidence="1">
    <location>
        <begin position="57"/>
        <end position="295"/>
    </location>
</feature>
<dbReference type="RefSeq" id="WP_092653257.1">
    <property type="nucleotide sequence ID" value="NZ_FOHA01000015.1"/>
</dbReference>